<dbReference type="PANTHER" id="PTHR33546">
    <property type="entry name" value="LARGE, MULTIFUNCTIONAL SECRETED PROTEIN-RELATED"/>
    <property type="match status" value="1"/>
</dbReference>
<dbReference type="Pfam" id="PF23500">
    <property type="entry name" value="DUF7133"/>
    <property type="match status" value="1"/>
</dbReference>
<dbReference type="Gene3D" id="2.120.10.30">
    <property type="entry name" value="TolB, C-terminal domain"/>
    <property type="match status" value="1"/>
</dbReference>
<feature type="transmembrane region" description="Helical" evidence="1">
    <location>
        <begin position="49"/>
        <end position="68"/>
    </location>
</feature>
<dbReference type="Proteomes" id="UP000433577">
    <property type="component" value="Chromosome 1"/>
</dbReference>
<evidence type="ECO:0000313" key="4">
    <source>
        <dbReference type="Proteomes" id="UP000433577"/>
    </source>
</evidence>
<dbReference type="OrthoDB" id="9770043at2"/>
<dbReference type="InterPro" id="IPR055557">
    <property type="entry name" value="DUF7133"/>
</dbReference>
<proteinExistence type="predicted"/>
<reference evidence="3 4" key="1">
    <citation type="submission" date="2019-12" db="EMBL/GenBank/DDBJ databases">
        <title>Paraburkholderia acidiphila 7Q-K02 sp. nov and Paraburkholderia acidisoli DHF22 sp. nov., two strains isolated from forest soil.</title>
        <authorList>
            <person name="Gao Z."/>
            <person name="Qiu L."/>
        </authorList>
    </citation>
    <scope>NUCLEOTIDE SEQUENCE [LARGE SCALE GENOMIC DNA]</scope>
    <source>
        <strain evidence="3 4">DHF22</strain>
    </source>
</reference>
<accession>A0A7Z2GHN1</accession>
<sequence>MIHGGRALERNVTTNLASPGKRPQPRCSRDTVPFFARASAGATARLRTAWLALALLLLLAAPFARAALPIDRIKLPPGFHIEVLSAEVPGAREMTLSDSGILYVGSMTGDVYALELKDGKLAKRHVVASGLTMPVGVAWHDGSLYVSAVSSIVRLPDIDRHLDSPPRPVMVTDALPKERHHGWKFIAFGPDGKLYVPQGAPCNVCLPPNDPQRTHFAMLGRMDPDGSHYETIARGVRNTVGFAWHPQTHELWFTDNGRDMLGDDIPDDKLNRLAHVGEDFGFPYCHGGNVPDPEFGAGHPCSGFTPPVAKLGAHVAALGMRFYTGTMFPAGYANSIFIAEHGSWNRSKKAGYRVVRVSVDANGANARQDVFAQGWLDGDESQWGRPADVLPLPDGSLLISDDYAGAIYRVTYSKP</sequence>
<dbReference type="KEGG" id="pacs:FAZ98_09680"/>
<evidence type="ECO:0000256" key="1">
    <source>
        <dbReference type="SAM" id="Phobius"/>
    </source>
</evidence>
<dbReference type="AlphaFoldDB" id="A0A7Z2GHN1"/>
<keyword evidence="1" id="KW-0472">Membrane</keyword>
<dbReference type="PANTHER" id="PTHR33546:SF1">
    <property type="entry name" value="LARGE, MULTIFUNCTIONAL SECRETED PROTEIN"/>
    <property type="match status" value="1"/>
</dbReference>
<evidence type="ECO:0000313" key="3">
    <source>
        <dbReference type="EMBL" id="QGZ61977.1"/>
    </source>
</evidence>
<keyword evidence="1" id="KW-0812">Transmembrane</keyword>
<feature type="domain" description="DUF7133" evidence="2">
    <location>
        <begin position="117"/>
        <end position="407"/>
    </location>
</feature>
<evidence type="ECO:0000259" key="2">
    <source>
        <dbReference type="Pfam" id="PF23500"/>
    </source>
</evidence>
<keyword evidence="4" id="KW-1185">Reference proteome</keyword>
<dbReference type="InterPro" id="IPR011041">
    <property type="entry name" value="Quinoprot_gluc/sorb_DH_b-prop"/>
</dbReference>
<keyword evidence="1" id="KW-1133">Transmembrane helix</keyword>
<dbReference type="EMBL" id="CP046913">
    <property type="protein sequence ID" value="QGZ61977.1"/>
    <property type="molecule type" value="Genomic_DNA"/>
</dbReference>
<dbReference type="InterPro" id="IPR011042">
    <property type="entry name" value="6-blade_b-propeller_TolB-like"/>
</dbReference>
<organism evidence="3 4">
    <name type="scientific">Paraburkholderia acidisoli</name>
    <dbReference type="NCBI Taxonomy" id="2571748"/>
    <lineage>
        <taxon>Bacteria</taxon>
        <taxon>Pseudomonadati</taxon>
        <taxon>Pseudomonadota</taxon>
        <taxon>Betaproteobacteria</taxon>
        <taxon>Burkholderiales</taxon>
        <taxon>Burkholderiaceae</taxon>
        <taxon>Paraburkholderia</taxon>
    </lineage>
</organism>
<dbReference type="SUPFAM" id="SSF50952">
    <property type="entry name" value="Soluble quinoprotein glucose dehydrogenase"/>
    <property type="match status" value="1"/>
</dbReference>
<protein>
    <submittedName>
        <fullName evidence="3">Sorbosone dehydrogenase family protein</fullName>
    </submittedName>
</protein>
<name>A0A7Z2GHN1_9BURK</name>
<gene>
    <name evidence="3" type="ORF">FAZ98_09680</name>
</gene>